<organism evidence="1 2">
    <name type="scientific">Paenibacillus odorifer</name>
    <dbReference type="NCBI Taxonomy" id="189426"/>
    <lineage>
        <taxon>Bacteria</taxon>
        <taxon>Bacillati</taxon>
        <taxon>Bacillota</taxon>
        <taxon>Bacilli</taxon>
        <taxon>Bacillales</taxon>
        <taxon>Paenibacillaceae</taxon>
        <taxon>Paenibacillus</taxon>
    </lineage>
</organism>
<keyword evidence="2" id="KW-1185">Reference proteome</keyword>
<dbReference type="RefSeq" id="WP_076220639.1">
    <property type="nucleotide sequence ID" value="NZ_MPVM01000011.1"/>
</dbReference>
<comment type="caution">
    <text evidence="1">The sequence shown here is derived from an EMBL/GenBank/DDBJ whole genome shotgun (WGS) entry which is preliminary data.</text>
</comment>
<evidence type="ECO:0008006" key="3">
    <source>
        <dbReference type="Google" id="ProtNLM"/>
    </source>
</evidence>
<proteinExistence type="predicted"/>
<evidence type="ECO:0000313" key="2">
    <source>
        <dbReference type="Proteomes" id="UP000187158"/>
    </source>
</evidence>
<dbReference type="Proteomes" id="UP000187158">
    <property type="component" value="Unassembled WGS sequence"/>
</dbReference>
<accession>A0ABX3GDV8</accession>
<protein>
    <recommendedName>
        <fullName evidence="3">Carrier domain-containing protein</fullName>
    </recommendedName>
</protein>
<sequence>MYNEIAQFIADHFQVKRINVAATMGVFGDEEGLSEIIEEIETSYSIKLNDLKSVAEMNIHDFIVAVTNRL</sequence>
<reference evidence="1 2" key="1">
    <citation type="submission" date="2016-11" db="EMBL/GenBank/DDBJ databases">
        <title>Paenibacillus species isolates.</title>
        <authorList>
            <person name="Beno S.M."/>
        </authorList>
    </citation>
    <scope>NUCLEOTIDE SEQUENCE [LARGE SCALE GENOMIC DNA]</scope>
    <source>
        <strain evidence="1 2">FSL H7-0433</strain>
    </source>
</reference>
<gene>
    <name evidence="1" type="ORF">BSO21_30835</name>
</gene>
<evidence type="ECO:0000313" key="1">
    <source>
        <dbReference type="EMBL" id="OMD06302.1"/>
    </source>
</evidence>
<dbReference type="EMBL" id="MPVP01000432">
    <property type="protein sequence ID" value="OMD06302.1"/>
    <property type="molecule type" value="Genomic_DNA"/>
</dbReference>
<name>A0ABX3GDV8_9BACL</name>